<dbReference type="RefSeq" id="WP_050599706.1">
    <property type="nucleotide sequence ID" value="NZ_JYNE01000019.1"/>
</dbReference>
<dbReference type="GO" id="GO:0006979">
    <property type="term" value="P:response to oxidative stress"/>
    <property type="evidence" value="ECO:0007669"/>
    <property type="project" value="TreeGrafter"/>
</dbReference>
<keyword evidence="2" id="KW-0830">Ubiquinone</keyword>
<comment type="caution">
    <text evidence="2">The sequence shown here is derived from an EMBL/GenBank/DDBJ whole genome shotgun (WGS) entry which is preliminary data.</text>
</comment>
<dbReference type="PANTHER" id="PTHR12910">
    <property type="entry name" value="NADH-UBIQUINONE OXIDOREDUCTASE SUBUNIT B17.2"/>
    <property type="match status" value="1"/>
</dbReference>
<protein>
    <submittedName>
        <fullName evidence="2">NADH:ubiquinone oxidoreductase</fullName>
    </submittedName>
</protein>
<dbReference type="Proteomes" id="UP000037446">
    <property type="component" value="Unassembled WGS sequence"/>
</dbReference>
<dbReference type="NCBIfam" id="NF006040">
    <property type="entry name" value="PRK08183.1"/>
    <property type="match status" value="1"/>
</dbReference>
<proteinExistence type="predicted"/>
<accession>A0A0L1KFU7</accession>
<sequence length="132" mass="14777">MNFLGKIFTWWNGATIGTHLWSARNGEHVGTDAQGNKYYRSKKTPGDGRERRWVIYEGANDASRVPSEWHGWLHGSFDDVPESHLPPARIWETDYTPNATGTATAYRPAGALERGGQRARATGDYEAWSPEA</sequence>
<dbReference type="Pfam" id="PF05071">
    <property type="entry name" value="NDUFA12"/>
    <property type="match status" value="1"/>
</dbReference>
<dbReference type="InterPro" id="IPR007763">
    <property type="entry name" value="NDUFA12"/>
</dbReference>
<dbReference type="EMBL" id="JYNE01000019">
    <property type="protein sequence ID" value="KNH02843.1"/>
    <property type="molecule type" value="Genomic_DNA"/>
</dbReference>
<dbReference type="GO" id="GO:0045271">
    <property type="term" value="C:respiratory chain complex I"/>
    <property type="evidence" value="ECO:0007669"/>
    <property type="project" value="InterPro"/>
</dbReference>
<dbReference type="AlphaFoldDB" id="A0A0L1KFU7"/>
<evidence type="ECO:0000313" key="2">
    <source>
        <dbReference type="EMBL" id="KNH02843.1"/>
    </source>
</evidence>
<dbReference type="PANTHER" id="PTHR12910:SF2">
    <property type="entry name" value="NADH DEHYDROGENASE [UBIQUINONE] 1 ALPHA SUBCOMPLEX SUBUNIT 12"/>
    <property type="match status" value="1"/>
</dbReference>
<organism evidence="2 3">
    <name type="scientific">Qipengyuania citrea LAMA 915</name>
    <dbReference type="NCBI Taxonomy" id="1306953"/>
    <lineage>
        <taxon>Bacteria</taxon>
        <taxon>Pseudomonadati</taxon>
        <taxon>Pseudomonadota</taxon>
        <taxon>Alphaproteobacteria</taxon>
        <taxon>Sphingomonadales</taxon>
        <taxon>Erythrobacteraceae</taxon>
        <taxon>Qipengyuania</taxon>
    </lineage>
</organism>
<name>A0A0L1KFU7_9SPHN</name>
<evidence type="ECO:0000256" key="1">
    <source>
        <dbReference type="SAM" id="MobiDB-lite"/>
    </source>
</evidence>
<feature type="region of interest" description="Disordered" evidence="1">
    <location>
        <begin position="112"/>
        <end position="132"/>
    </location>
</feature>
<dbReference type="STRING" id="1306953.J121_2774"/>
<evidence type="ECO:0000313" key="3">
    <source>
        <dbReference type="Proteomes" id="UP000037446"/>
    </source>
</evidence>
<dbReference type="PATRIC" id="fig|1306953.7.peg.2865"/>
<reference evidence="2" key="1">
    <citation type="submission" date="2015-02" db="EMBL/GenBank/DDBJ databases">
        <authorList>
            <person name="Chooi Y.-H."/>
        </authorList>
    </citation>
    <scope>NUCLEOTIDE SEQUENCE [LARGE SCALE GENOMIC DNA]</scope>
    <source>
        <strain evidence="2">LAMA 915</strain>
    </source>
</reference>
<gene>
    <name evidence="2" type="ORF">J121_2774</name>
</gene>